<evidence type="ECO:0000313" key="3">
    <source>
        <dbReference type="EMBL" id="OUY06284.1"/>
    </source>
</evidence>
<gene>
    <name evidence="3" type="ORF">CAP51_13550</name>
</gene>
<evidence type="ECO:0000313" key="4">
    <source>
        <dbReference type="Proteomes" id="UP000196536"/>
    </source>
</evidence>
<dbReference type="InterPro" id="IPR028347">
    <property type="entry name" value="START_dom_prot"/>
</dbReference>
<dbReference type="Pfam" id="PF01852">
    <property type="entry name" value="START"/>
    <property type="match status" value="1"/>
</dbReference>
<dbReference type="RefSeq" id="WP_087621288.1">
    <property type="nucleotide sequence ID" value="NZ_NEXX01000005.1"/>
</dbReference>
<dbReference type="EMBL" id="NEXX01000005">
    <property type="protein sequence ID" value="OUY06284.1"/>
    <property type="molecule type" value="Genomic_DNA"/>
</dbReference>
<dbReference type="PIRSF" id="PIRSF039033">
    <property type="entry name" value="START_dom"/>
    <property type="match status" value="1"/>
</dbReference>
<sequence>MLKRLKQITWIVLASTMLMGNVAHAATQEKLSINKNGIKVWTYQVENNPVMRYRAETIVNTTLENAVGLILDTEKGKKWIPYVSDLSVIERNDTTGKFIVYMRLDFPFPLSDRDLVVEGKLSKLSGGKIVFKNKSITDSRVPIHTNIVRIQQYEGDWVFQKLGAQQVKVTTSGFADPAGAIPLSFVNNFVQQQPYQMLQRMKQQVKQSNYTTKDIPEVLH</sequence>
<dbReference type="InterPro" id="IPR023393">
    <property type="entry name" value="START-like_dom_sf"/>
</dbReference>
<evidence type="ECO:0000259" key="2">
    <source>
        <dbReference type="PROSITE" id="PS50848"/>
    </source>
</evidence>
<dbReference type="PROSITE" id="PS50848">
    <property type="entry name" value="START"/>
    <property type="match status" value="1"/>
</dbReference>
<dbReference type="SUPFAM" id="SSF55961">
    <property type="entry name" value="Bet v1-like"/>
    <property type="match status" value="1"/>
</dbReference>
<comment type="caution">
    <text evidence="3">The sequence shown here is derived from an EMBL/GenBank/DDBJ whole genome shotgun (WGS) entry which is preliminary data.</text>
</comment>
<dbReference type="Proteomes" id="UP000196536">
    <property type="component" value="Unassembled WGS sequence"/>
</dbReference>
<dbReference type="InterPro" id="IPR051213">
    <property type="entry name" value="START_lipid_transfer"/>
</dbReference>
<feature type="domain" description="START" evidence="2">
    <location>
        <begin position="1"/>
        <end position="210"/>
    </location>
</feature>
<dbReference type="Gene3D" id="3.30.530.20">
    <property type="match status" value="1"/>
</dbReference>
<feature type="chain" id="PRO_5013097751" description="START domain-containing protein" evidence="1">
    <location>
        <begin position="26"/>
        <end position="220"/>
    </location>
</feature>
<proteinExistence type="predicted"/>
<feature type="signal peptide" evidence="1">
    <location>
        <begin position="1"/>
        <end position="25"/>
    </location>
</feature>
<accession>A0A1Z9YVQ6</accession>
<reference evidence="3 4" key="1">
    <citation type="submission" date="2017-05" db="EMBL/GenBank/DDBJ databases">
        <title>Acinetobacter populi ANC 5415 (= PBJ7), whole genome shotgun sequencing project.</title>
        <authorList>
            <person name="Nemec A."/>
            <person name="Radolfova-Krizova L."/>
        </authorList>
    </citation>
    <scope>NUCLEOTIDE SEQUENCE [LARGE SCALE GENOMIC DNA]</scope>
    <source>
        <strain evidence="3 4">PBJ7</strain>
    </source>
</reference>
<dbReference type="PANTHER" id="PTHR19308">
    <property type="entry name" value="PHOSPHATIDYLCHOLINE TRANSFER PROTEIN"/>
    <property type="match status" value="1"/>
</dbReference>
<keyword evidence="4" id="KW-1185">Reference proteome</keyword>
<protein>
    <recommendedName>
        <fullName evidence="2">START domain-containing protein</fullName>
    </recommendedName>
</protein>
<name>A0A1Z9YVQ6_9GAMM</name>
<dbReference type="AlphaFoldDB" id="A0A1Z9YVQ6"/>
<dbReference type="GO" id="GO:0008289">
    <property type="term" value="F:lipid binding"/>
    <property type="evidence" value="ECO:0007669"/>
    <property type="project" value="InterPro"/>
</dbReference>
<keyword evidence="1" id="KW-0732">Signal</keyword>
<dbReference type="InterPro" id="IPR002913">
    <property type="entry name" value="START_lipid-bd_dom"/>
</dbReference>
<evidence type="ECO:0000256" key="1">
    <source>
        <dbReference type="SAM" id="SignalP"/>
    </source>
</evidence>
<dbReference type="OrthoDB" id="5734556at2"/>
<organism evidence="3 4">
    <name type="scientific">Acinetobacter populi</name>
    <dbReference type="NCBI Taxonomy" id="1582270"/>
    <lineage>
        <taxon>Bacteria</taxon>
        <taxon>Pseudomonadati</taxon>
        <taxon>Pseudomonadota</taxon>
        <taxon>Gammaproteobacteria</taxon>
        <taxon>Moraxellales</taxon>
        <taxon>Moraxellaceae</taxon>
        <taxon>Acinetobacter</taxon>
    </lineage>
</organism>
<dbReference type="GO" id="GO:0005737">
    <property type="term" value="C:cytoplasm"/>
    <property type="evidence" value="ECO:0007669"/>
    <property type="project" value="UniProtKB-ARBA"/>
</dbReference>
<dbReference type="PANTHER" id="PTHR19308:SF14">
    <property type="entry name" value="START DOMAIN-CONTAINING PROTEIN"/>
    <property type="match status" value="1"/>
</dbReference>